<evidence type="ECO:0000256" key="8">
    <source>
        <dbReference type="ARBA" id="ARBA00047671"/>
    </source>
</evidence>
<feature type="domain" description="Aminoacyl-transfer RNA synthetases class-II family profile" evidence="10">
    <location>
        <begin position="113"/>
        <end position="363"/>
    </location>
</feature>
<organism evidence="13">
    <name type="scientific">Anisakis simplex</name>
    <name type="common">Herring worm</name>
    <dbReference type="NCBI Taxonomy" id="6269"/>
    <lineage>
        <taxon>Eukaryota</taxon>
        <taxon>Metazoa</taxon>
        <taxon>Ecdysozoa</taxon>
        <taxon>Nematoda</taxon>
        <taxon>Chromadorea</taxon>
        <taxon>Rhabditida</taxon>
        <taxon>Spirurina</taxon>
        <taxon>Ascaridomorpha</taxon>
        <taxon>Ascaridoidea</taxon>
        <taxon>Anisakidae</taxon>
        <taxon>Anisakis</taxon>
        <taxon>Anisakis simplex complex</taxon>
    </lineage>
</organism>
<feature type="compositionally biased region" description="Polar residues" evidence="9">
    <location>
        <begin position="967"/>
        <end position="984"/>
    </location>
</feature>
<evidence type="ECO:0000256" key="3">
    <source>
        <dbReference type="ARBA" id="ARBA00022741"/>
    </source>
</evidence>
<dbReference type="PRINTS" id="PR01046">
    <property type="entry name" value="TRNASYNTHPRO"/>
</dbReference>
<dbReference type="Proteomes" id="UP000267096">
    <property type="component" value="Unassembled WGS sequence"/>
</dbReference>
<protein>
    <recommendedName>
        <fullName evidence="1">proline--tRNA ligase</fullName>
        <ecNumber evidence="1">6.1.1.15</ecNumber>
    </recommendedName>
    <alternativeName>
        <fullName evidence="7">Prolyl-tRNA synthetase</fullName>
    </alternativeName>
</protein>
<feature type="compositionally biased region" description="Basic residues" evidence="9">
    <location>
        <begin position="1045"/>
        <end position="1058"/>
    </location>
</feature>
<feature type="compositionally biased region" description="Basic and acidic residues" evidence="9">
    <location>
        <begin position="61"/>
        <end position="77"/>
    </location>
</feature>
<reference evidence="13" key="1">
    <citation type="submission" date="2016-04" db="UniProtKB">
        <authorList>
            <consortium name="WormBaseParasite"/>
        </authorList>
    </citation>
    <scope>IDENTIFICATION</scope>
</reference>
<dbReference type="Gene3D" id="3.40.50.800">
    <property type="entry name" value="Anticodon-binding domain"/>
    <property type="match status" value="1"/>
</dbReference>
<dbReference type="InterPro" id="IPR006195">
    <property type="entry name" value="aa-tRNA-synth_II"/>
</dbReference>
<evidence type="ECO:0000313" key="12">
    <source>
        <dbReference type="Proteomes" id="UP000267096"/>
    </source>
</evidence>
<evidence type="ECO:0000256" key="9">
    <source>
        <dbReference type="SAM" id="MobiDB-lite"/>
    </source>
</evidence>
<keyword evidence="12" id="KW-1185">Reference proteome</keyword>
<gene>
    <name evidence="11" type="ORF">ASIM_LOCUS12770</name>
</gene>
<keyword evidence="2" id="KW-0436">Ligase</keyword>
<dbReference type="FunFam" id="3.30.930.10:FF:000007">
    <property type="entry name" value="Bifunctional glutamate/proline--tRNA ligase"/>
    <property type="match status" value="1"/>
</dbReference>
<evidence type="ECO:0000256" key="1">
    <source>
        <dbReference type="ARBA" id="ARBA00012831"/>
    </source>
</evidence>
<evidence type="ECO:0000313" key="11">
    <source>
        <dbReference type="EMBL" id="VDK48108.1"/>
    </source>
</evidence>
<dbReference type="EMBL" id="UYRR01031246">
    <property type="protein sequence ID" value="VDK48108.1"/>
    <property type="molecule type" value="Genomic_DNA"/>
</dbReference>
<dbReference type="Gene3D" id="3.30.110.30">
    <property type="entry name" value="C-terminal domain of ProRS"/>
    <property type="match status" value="1"/>
</dbReference>
<feature type="compositionally biased region" description="Basic and acidic residues" evidence="9">
    <location>
        <begin position="1031"/>
        <end position="1044"/>
    </location>
</feature>
<feature type="region of interest" description="Disordered" evidence="9">
    <location>
        <begin position="951"/>
        <end position="1060"/>
    </location>
</feature>
<dbReference type="GO" id="GO:0017101">
    <property type="term" value="C:aminoacyl-tRNA synthetase multienzyme complex"/>
    <property type="evidence" value="ECO:0007669"/>
    <property type="project" value="TreeGrafter"/>
</dbReference>
<dbReference type="InterPro" id="IPR016061">
    <property type="entry name" value="Pro-tRNA_ligase_II_C"/>
</dbReference>
<dbReference type="HAMAP" id="MF_01571">
    <property type="entry name" value="Pro_tRNA_synth_type3"/>
    <property type="match status" value="1"/>
</dbReference>
<evidence type="ECO:0000256" key="2">
    <source>
        <dbReference type="ARBA" id="ARBA00022598"/>
    </source>
</evidence>
<reference evidence="11 12" key="2">
    <citation type="submission" date="2018-11" db="EMBL/GenBank/DDBJ databases">
        <authorList>
            <consortium name="Pathogen Informatics"/>
        </authorList>
    </citation>
    <scope>NUCLEOTIDE SEQUENCE [LARGE SCALE GENOMIC DNA]</scope>
</reference>
<dbReference type="EC" id="6.1.1.15" evidence="1"/>
<dbReference type="SUPFAM" id="SSF64586">
    <property type="entry name" value="C-terminal domain of ProRS"/>
    <property type="match status" value="1"/>
</dbReference>
<dbReference type="Pfam" id="PF09180">
    <property type="entry name" value="ProRS-C_1"/>
    <property type="match status" value="1"/>
</dbReference>
<dbReference type="InterPro" id="IPR002314">
    <property type="entry name" value="aa-tRNA-synt_IIb"/>
</dbReference>
<evidence type="ECO:0000256" key="4">
    <source>
        <dbReference type="ARBA" id="ARBA00022840"/>
    </source>
</evidence>
<dbReference type="GO" id="GO:0005524">
    <property type="term" value="F:ATP binding"/>
    <property type="evidence" value="ECO:0007669"/>
    <property type="project" value="UniProtKB-KW"/>
</dbReference>
<dbReference type="PANTHER" id="PTHR43382">
    <property type="entry name" value="PROLYL-TRNA SYNTHETASE"/>
    <property type="match status" value="1"/>
</dbReference>
<dbReference type="OrthoDB" id="1350766at2759"/>
<dbReference type="InterPro" id="IPR045864">
    <property type="entry name" value="aa-tRNA-synth_II/BPL/LPL"/>
</dbReference>
<name>A0A0M3JY44_ANISI</name>
<dbReference type="InterPro" id="IPR004499">
    <property type="entry name" value="Pro-tRNA-ligase_IIa_arc-type"/>
</dbReference>
<dbReference type="GO" id="GO:0005737">
    <property type="term" value="C:cytoplasm"/>
    <property type="evidence" value="ECO:0007669"/>
    <property type="project" value="InterPro"/>
</dbReference>
<dbReference type="SUPFAM" id="SSF55681">
    <property type="entry name" value="Class II aaRS and biotin synthetases"/>
    <property type="match status" value="1"/>
</dbReference>
<dbReference type="SMART" id="SM00946">
    <property type="entry name" value="ProRS-C_1"/>
    <property type="match status" value="1"/>
</dbReference>
<dbReference type="InterPro" id="IPR036621">
    <property type="entry name" value="Anticodon-bd_dom_sf"/>
</dbReference>
<evidence type="ECO:0000256" key="6">
    <source>
        <dbReference type="ARBA" id="ARBA00023146"/>
    </source>
</evidence>
<dbReference type="GO" id="GO:0006433">
    <property type="term" value="P:prolyl-tRNA aminoacylation"/>
    <property type="evidence" value="ECO:0007669"/>
    <property type="project" value="InterPro"/>
</dbReference>
<keyword evidence="4" id="KW-0067">ATP-binding</keyword>
<dbReference type="GO" id="GO:0004827">
    <property type="term" value="F:proline-tRNA ligase activity"/>
    <property type="evidence" value="ECO:0007669"/>
    <property type="project" value="UniProtKB-EC"/>
</dbReference>
<dbReference type="PROSITE" id="PS50862">
    <property type="entry name" value="AA_TRNA_LIGASE_II"/>
    <property type="match status" value="1"/>
</dbReference>
<dbReference type="WBParaSite" id="ASIM_0001334201-mRNA-1">
    <property type="protein sequence ID" value="ASIM_0001334201-mRNA-1"/>
    <property type="gene ID" value="ASIM_0001334201"/>
</dbReference>
<dbReference type="PANTHER" id="PTHR43382:SF2">
    <property type="entry name" value="BIFUNCTIONAL GLUTAMATE_PROLINE--TRNA LIGASE"/>
    <property type="match status" value="1"/>
</dbReference>
<evidence type="ECO:0000313" key="13">
    <source>
        <dbReference type="WBParaSite" id="ASIM_0001334201-mRNA-1"/>
    </source>
</evidence>
<dbReference type="Pfam" id="PF04615">
    <property type="entry name" value="Utp14"/>
    <property type="match status" value="1"/>
</dbReference>
<evidence type="ECO:0000256" key="7">
    <source>
        <dbReference type="ARBA" id="ARBA00029731"/>
    </source>
</evidence>
<sequence>MDGETSEDQFNAPIDGFVAQGCIGDSKILIENEIASEAAKSACEDGPRWVRLDKKAKNKVEKKLTEQKQNKSQVDKKKQTKLGIETSKNENYSDWYSQVITKAEMIEYYDVSGCYVLRPWSYAIWEIIQEWFDEEIKKLGVKNCYFPMFVSQSVLEREKTHIADFAPEVAWVTRAGQSDLAEPIAIRPTSETVMYPSYAKWVQSHRDLPIRLNQWCNVVRWEFKHPTPFLRTREFLWQEGHTAFQTAEEAEKEVFQILDLYAQIYTDLLAIPVIKGRKSEKEKFAGGDYTMTVEAYVPVNGRSIQGATSHHLGQNFSRMFDISFEEADKSGKAYAWQNSWGISTRTIGAVIMIHGDDNGLVLPPRVACIQMIVIPVGITAQTSEDQRSVVMEKTMEITNLLLDAGIRCENDSRDNYSPGWKFNHWELKGVPVRVEVGPKDIAKNQVTCVIRFSGEKRAMPVDGLGEASKKMLDEIHDRMYRRVLEERDNHRKICTDWDEFKSLLDRKFVLMVPFCGRIECEDAIKRDSTREEITEIGASAMGAKSLCIPIEQVHLFLARMSDLDSDYDERAHEKLLKSIQTVGGKFGTKRKRIDLKKNVREVSANELLSTIHSTSLIHDGGEVRPSEKISEMNSRNLDAVKKDMQKKTKKTKKKKGVDDKKTDEISTLATPLHRVANERIQSKVAYSETRRDLDVWSSVVQENRLADQIVFPIEQKEFIDQSSVQQLEDLKPRTSLEIEMAKVLGTTKNNLRNDVSYTEAELELLKAMSLKEAKAKCAQLQKMRALVSYRDAKLRRQAKIKSKTYHRHLKKQKRKQLIKEFDELLVKDPESAKEKLAEIERQRILERATLKHRNGSKRIQMLARHASKDTNAKRALEEQIRLGRELAGKHASNGIDSDDTDDESAGIADSALTQQQILEKVAEIASREETLQTCESNPTLRESLLELRQQQKQLSEKSAENAKYAVQDSQNAHTNLSKTDQNAQKNDEKIWEEDNTWNDDGTLRDENCASAKQKKSQTEEMLNASLDNEDAIEKDPKELPEKAKLPSKKMRKKTKKKRTAVEKSVDVEQLFDSTEKRLIESTSEEAKRIRLAEENNLEDERNRYTIGDDELANGTSNVDSAGNVEAMIERVKRRKEKEKEGEKEVDISLDPKHFLKAETNAIVQLSADLVDRADEFDAEAEQEALVAVAFEDDDVVGDFETEKALVEEREKPKDVDLNLQGWGSWAGPGINPKRSERFILKGKAIKRKDRDRRGLIISEAVDSSIDKVQPRSVPFPYTTVEDYETVVRQPLGKEWNPQRIHHKLVKPTILTRAGRIIKPLDKEETLKEQVKEVSDEEN</sequence>
<dbReference type="FunFam" id="3.40.50.800:FF:000005">
    <property type="entry name" value="bifunctional glutamate/proline--tRNA ligase"/>
    <property type="match status" value="1"/>
</dbReference>
<evidence type="ECO:0000259" key="10">
    <source>
        <dbReference type="PROSITE" id="PS50862"/>
    </source>
</evidence>
<feature type="region of interest" description="Disordered" evidence="9">
    <location>
        <begin position="61"/>
        <end position="80"/>
    </location>
</feature>
<comment type="catalytic activity">
    <reaction evidence="8">
        <text>tRNA(Pro) + L-proline + ATP = L-prolyl-tRNA(Pro) + AMP + diphosphate</text>
        <dbReference type="Rhea" id="RHEA:14305"/>
        <dbReference type="Rhea" id="RHEA-COMP:9700"/>
        <dbReference type="Rhea" id="RHEA-COMP:9702"/>
        <dbReference type="ChEBI" id="CHEBI:30616"/>
        <dbReference type="ChEBI" id="CHEBI:33019"/>
        <dbReference type="ChEBI" id="CHEBI:60039"/>
        <dbReference type="ChEBI" id="CHEBI:78442"/>
        <dbReference type="ChEBI" id="CHEBI:78532"/>
        <dbReference type="ChEBI" id="CHEBI:456215"/>
        <dbReference type="EC" id="6.1.1.15"/>
    </reaction>
</comment>
<dbReference type="CDD" id="cd00862">
    <property type="entry name" value="ProRS_anticodon_zinc"/>
    <property type="match status" value="1"/>
</dbReference>
<proteinExistence type="inferred from homology"/>
<dbReference type="InterPro" id="IPR033721">
    <property type="entry name" value="ProRS_core_arch_euk"/>
</dbReference>
<dbReference type="InterPro" id="IPR002316">
    <property type="entry name" value="Pro-tRNA-ligase_IIa"/>
</dbReference>
<dbReference type="InterPro" id="IPR017449">
    <property type="entry name" value="Pro-tRNA_synth_II"/>
</dbReference>
<keyword evidence="3" id="KW-0547">Nucleotide-binding</keyword>
<dbReference type="InterPro" id="IPR004154">
    <property type="entry name" value="Anticodon-bd"/>
</dbReference>
<dbReference type="SUPFAM" id="SSF52954">
    <property type="entry name" value="Class II aaRS ABD-related"/>
    <property type="match status" value="1"/>
</dbReference>
<dbReference type="NCBIfam" id="TIGR00408">
    <property type="entry name" value="proS_fam_I"/>
    <property type="match status" value="1"/>
</dbReference>
<dbReference type="Pfam" id="PF03129">
    <property type="entry name" value="HGTP_anticodon"/>
    <property type="match status" value="1"/>
</dbReference>
<keyword evidence="5" id="KW-0648">Protein biosynthesis</keyword>
<dbReference type="CDD" id="cd00778">
    <property type="entry name" value="ProRS_core_arch_euk"/>
    <property type="match status" value="1"/>
</dbReference>
<evidence type="ECO:0000256" key="5">
    <source>
        <dbReference type="ARBA" id="ARBA00022917"/>
    </source>
</evidence>
<keyword evidence="6" id="KW-0030">Aminoacyl-tRNA synthetase</keyword>
<accession>A0A0M3JY44</accession>
<dbReference type="Pfam" id="PF00587">
    <property type="entry name" value="tRNA-synt_2b"/>
    <property type="match status" value="1"/>
</dbReference>
<dbReference type="Gene3D" id="3.30.930.10">
    <property type="entry name" value="Bira Bifunctional Protein, Domain 2"/>
    <property type="match status" value="1"/>
</dbReference>
<feature type="region of interest" description="Disordered" evidence="9">
    <location>
        <begin position="885"/>
        <end position="905"/>
    </location>
</feature>